<gene>
    <name evidence="2" type="ORF">A3B50_02945</name>
</gene>
<sequence length="227" mass="26441">MKVSVVIPVFNEERFIRTCLVSLKNQIEEPDEIIIVDNNSSDRTIAIAKNFAVRIVREKTQGITHARNHGFDTAKYEIIARCDADSILPKDWIQKIKRQFEFYPIDGLVGPINYYDVPVRTALGMRFYITATKKVLGHYPLNGPSMAITKQIWKRVKKYICPDDSKVHEDIDLSIHIHKAGGKIKYDRTLLVQVSGRRAKHNPRSFFLEYPVRFFKMIREHEQTHPF</sequence>
<dbReference type="AlphaFoldDB" id="A0A1F7J3X3"/>
<accession>A0A1F7J3X3</accession>
<dbReference type="Pfam" id="PF00535">
    <property type="entry name" value="Glycos_transf_2"/>
    <property type="match status" value="1"/>
</dbReference>
<dbReference type="PANTHER" id="PTHR43630">
    <property type="entry name" value="POLY-BETA-1,6-N-ACETYL-D-GLUCOSAMINE SYNTHASE"/>
    <property type="match status" value="1"/>
</dbReference>
<feature type="domain" description="Glycosyltransferase 2-like" evidence="1">
    <location>
        <begin position="4"/>
        <end position="122"/>
    </location>
</feature>
<organism evidence="2 3">
    <name type="scientific">Candidatus Roizmanbacteria bacterium RIFCSPLOWO2_01_FULL_40_42</name>
    <dbReference type="NCBI Taxonomy" id="1802066"/>
    <lineage>
        <taxon>Bacteria</taxon>
        <taxon>Candidatus Roizmaniibacteriota</taxon>
    </lineage>
</organism>
<evidence type="ECO:0000313" key="3">
    <source>
        <dbReference type="Proteomes" id="UP000178558"/>
    </source>
</evidence>
<dbReference type="InterPro" id="IPR029044">
    <property type="entry name" value="Nucleotide-diphossugar_trans"/>
</dbReference>
<comment type="caution">
    <text evidence="2">The sequence shown here is derived from an EMBL/GenBank/DDBJ whole genome shotgun (WGS) entry which is preliminary data.</text>
</comment>
<dbReference type="CDD" id="cd00761">
    <property type="entry name" value="Glyco_tranf_GTA_type"/>
    <property type="match status" value="1"/>
</dbReference>
<dbReference type="Proteomes" id="UP000178558">
    <property type="component" value="Unassembled WGS sequence"/>
</dbReference>
<dbReference type="EMBL" id="MGAQ01000019">
    <property type="protein sequence ID" value="OGK50303.1"/>
    <property type="molecule type" value="Genomic_DNA"/>
</dbReference>
<dbReference type="SUPFAM" id="SSF53448">
    <property type="entry name" value="Nucleotide-diphospho-sugar transferases"/>
    <property type="match status" value="1"/>
</dbReference>
<evidence type="ECO:0000313" key="2">
    <source>
        <dbReference type="EMBL" id="OGK50303.1"/>
    </source>
</evidence>
<protein>
    <recommendedName>
        <fullName evidence="1">Glycosyltransferase 2-like domain-containing protein</fullName>
    </recommendedName>
</protein>
<proteinExistence type="predicted"/>
<name>A0A1F7J3X3_9BACT</name>
<dbReference type="InterPro" id="IPR001173">
    <property type="entry name" value="Glyco_trans_2-like"/>
</dbReference>
<dbReference type="PANTHER" id="PTHR43630:SF2">
    <property type="entry name" value="GLYCOSYLTRANSFERASE"/>
    <property type="match status" value="1"/>
</dbReference>
<dbReference type="Gene3D" id="3.90.550.10">
    <property type="entry name" value="Spore Coat Polysaccharide Biosynthesis Protein SpsA, Chain A"/>
    <property type="match status" value="1"/>
</dbReference>
<evidence type="ECO:0000259" key="1">
    <source>
        <dbReference type="Pfam" id="PF00535"/>
    </source>
</evidence>
<reference evidence="2 3" key="1">
    <citation type="journal article" date="2016" name="Nat. Commun.">
        <title>Thousands of microbial genomes shed light on interconnected biogeochemical processes in an aquifer system.</title>
        <authorList>
            <person name="Anantharaman K."/>
            <person name="Brown C.T."/>
            <person name="Hug L.A."/>
            <person name="Sharon I."/>
            <person name="Castelle C.J."/>
            <person name="Probst A.J."/>
            <person name="Thomas B.C."/>
            <person name="Singh A."/>
            <person name="Wilkins M.J."/>
            <person name="Karaoz U."/>
            <person name="Brodie E.L."/>
            <person name="Williams K.H."/>
            <person name="Hubbard S.S."/>
            <person name="Banfield J.F."/>
        </authorList>
    </citation>
    <scope>NUCLEOTIDE SEQUENCE [LARGE SCALE GENOMIC DNA]</scope>
</reference>